<dbReference type="SMART" id="SM00100">
    <property type="entry name" value="cNMP"/>
    <property type="match status" value="1"/>
</dbReference>
<dbReference type="GeneID" id="120904436"/>
<sequence length="430" mass="50283">MASRKKADEEKLKKRRLARFRFKRLVHVVICNRYWITEIEDREIGNNVTRNVAVIDRRLTHKGTLTIIEKKILNSPPAERTREQRRVLRTVLRKIECLQELTVDQLNDLAGCATFEYFGPGRVILREGHHPNGVYFLANGEITVSRLRWDSIYLRHNDTPCGTRTRGQMFGEIALLHDCPRTATCTTATDCELLCLSRADFDRILKHTLLDRWRQLQLALERFDYFKYWTNDQVRECCLLSRIVAFDTQQKLPVDGDARYTYFVLSGQCMILQCLTVAKVHGTYRLVPIATNESAAVEQTSRDASAAPMQPTIEHRFIDVGTFSCGSVFGLGEPMPHRMVVARNRVQCLVIPRGWLFEKQQNVGNTWQRIRMKLEMTIQRDRLFEQFVRDQRWQRYRKALVREYVRLHPRQNATQLADVPIMCRVEQGEI</sequence>
<dbReference type="InterPro" id="IPR014710">
    <property type="entry name" value="RmlC-like_jellyroll"/>
</dbReference>
<organism evidence="1 2">
    <name type="scientific">Anopheles arabiensis</name>
    <name type="common">Mosquito</name>
    <dbReference type="NCBI Taxonomy" id="7173"/>
    <lineage>
        <taxon>Eukaryota</taxon>
        <taxon>Metazoa</taxon>
        <taxon>Ecdysozoa</taxon>
        <taxon>Arthropoda</taxon>
        <taxon>Hexapoda</taxon>
        <taxon>Insecta</taxon>
        <taxon>Pterygota</taxon>
        <taxon>Neoptera</taxon>
        <taxon>Endopterygota</taxon>
        <taxon>Diptera</taxon>
        <taxon>Nematocera</taxon>
        <taxon>Culicoidea</taxon>
        <taxon>Culicidae</taxon>
        <taxon>Anophelinae</taxon>
        <taxon>Anopheles</taxon>
    </lineage>
</organism>
<dbReference type="RefSeq" id="XP_040170336.1">
    <property type="nucleotide sequence ID" value="XM_040314402.1"/>
</dbReference>
<proteinExistence type="predicted"/>
<keyword evidence="2" id="KW-1185">Reference proteome</keyword>
<dbReference type="Proteomes" id="UP000075840">
    <property type="component" value="Unassembled WGS sequence"/>
</dbReference>
<evidence type="ECO:0000313" key="2">
    <source>
        <dbReference type="Proteomes" id="UP000075840"/>
    </source>
</evidence>
<dbReference type="InterPro" id="IPR018490">
    <property type="entry name" value="cNMP-bd_dom_sf"/>
</dbReference>
<dbReference type="Pfam" id="PF00027">
    <property type="entry name" value="cNMP_binding"/>
    <property type="match status" value="1"/>
</dbReference>
<dbReference type="PANTHER" id="PTHR23011:SF41">
    <property type="entry name" value="CYCLIC NUCLEOTIDE-BINDING DOMAIN-CONTAINING PROTEIN"/>
    <property type="match status" value="1"/>
</dbReference>
<dbReference type="VEuPathDB" id="VectorBase:AARA21_010753"/>
<evidence type="ECO:0000313" key="1">
    <source>
        <dbReference type="EnsemblMetazoa" id="AARA002771-PA"/>
    </source>
</evidence>
<accession>A0A182HND5</accession>
<dbReference type="SUPFAM" id="SSF51206">
    <property type="entry name" value="cAMP-binding domain-like"/>
    <property type="match status" value="2"/>
</dbReference>
<dbReference type="Gene3D" id="2.60.120.10">
    <property type="entry name" value="Jelly Rolls"/>
    <property type="match status" value="2"/>
</dbReference>
<dbReference type="EnsemblMetazoa" id="AARA002771-RA">
    <property type="protein sequence ID" value="AARA002771-PA"/>
    <property type="gene ID" value="AARA002771"/>
</dbReference>
<name>A0A182HND5_ANOAR</name>
<dbReference type="KEGG" id="aara:120904436"/>
<dbReference type="AlphaFoldDB" id="A0A182HND5"/>
<dbReference type="PROSITE" id="PS50042">
    <property type="entry name" value="CNMP_BINDING_3"/>
    <property type="match status" value="1"/>
</dbReference>
<dbReference type="EMBL" id="APCN01001914">
    <property type="status" value="NOT_ANNOTATED_CDS"/>
    <property type="molecule type" value="Genomic_DNA"/>
</dbReference>
<dbReference type="CDD" id="cd00038">
    <property type="entry name" value="CAP_ED"/>
    <property type="match status" value="1"/>
</dbReference>
<protein>
    <submittedName>
        <fullName evidence="1">Uncharacterized protein</fullName>
    </submittedName>
</protein>
<reference evidence="1" key="1">
    <citation type="submission" date="2022-08" db="UniProtKB">
        <authorList>
            <consortium name="EnsemblMetazoa"/>
        </authorList>
    </citation>
    <scope>IDENTIFICATION</scope>
    <source>
        <strain evidence="1">Dongola</strain>
    </source>
</reference>
<dbReference type="VEuPathDB" id="VectorBase:AARA002771"/>
<dbReference type="InterPro" id="IPR000595">
    <property type="entry name" value="cNMP-bd_dom"/>
</dbReference>
<dbReference type="PANTHER" id="PTHR23011">
    <property type="entry name" value="CYCLIC NUCLEOTIDE-BINDING DOMAIN CONTAINING PROTEIN"/>
    <property type="match status" value="1"/>
</dbReference>